<evidence type="ECO:0000256" key="4">
    <source>
        <dbReference type="SAM" id="MobiDB-lite"/>
    </source>
</evidence>
<evidence type="ECO:0000313" key="7">
    <source>
        <dbReference type="Proteomes" id="UP000254602"/>
    </source>
</evidence>
<evidence type="ECO:0000256" key="1">
    <source>
        <dbReference type="ARBA" id="ARBA00001957"/>
    </source>
</evidence>
<evidence type="ECO:0000256" key="2">
    <source>
        <dbReference type="ARBA" id="ARBA00022450"/>
    </source>
</evidence>
<dbReference type="InterPro" id="IPR045851">
    <property type="entry name" value="AMP-bd_C_sf"/>
</dbReference>
<evidence type="ECO:0000259" key="5">
    <source>
        <dbReference type="PROSITE" id="PS50075"/>
    </source>
</evidence>
<dbReference type="InterPro" id="IPR020806">
    <property type="entry name" value="PKS_PP-bd"/>
</dbReference>
<dbReference type="Pfam" id="PF13193">
    <property type="entry name" value="AMP-binding_C"/>
    <property type="match status" value="1"/>
</dbReference>
<dbReference type="InterPro" id="IPR010071">
    <property type="entry name" value="AA_adenyl_dom"/>
</dbReference>
<dbReference type="PROSITE" id="PS00455">
    <property type="entry name" value="AMP_BINDING"/>
    <property type="match status" value="1"/>
</dbReference>
<dbReference type="GO" id="GO:0003824">
    <property type="term" value="F:catalytic activity"/>
    <property type="evidence" value="ECO:0007669"/>
    <property type="project" value="InterPro"/>
</dbReference>
<dbReference type="Proteomes" id="UP000254602">
    <property type="component" value="Unassembled WGS sequence"/>
</dbReference>
<dbReference type="SUPFAM" id="SSF52777">
    <property type="entry name" value="CoA-dependent acyltransferases"/>
    <property type="match status" value="2"/>
</dbReference>
<dbReference type="AlphaFoldDB" id="A0A379KLI9"/>
<dbReference type="PANTHER" id="PTHR45527:SF1">
    <property type="entry name" value="FATTY ACID SYNTHASE"/>
    <property type="match status" value="1"/>
</dbReference>
<dbReference type="SUPFAM" id="SSF47336">
    <property type="entry name" value="ACP-like"/>
    <property type="match status" value="1"/>
</dbReference>
<dbReference type="Pfam" id="PF00668">
    <property type="entry name" value="Condensation"/>
    <property type="match status" value="1"/>
</dbReference>
<dbReference type="Gene3D" id="3.30.559.10">
    <property type="entry name" value="Chloramphenicol acetyltransferase-like domain"/>
    <property type="match status" value="1"/>
</dbReference>
<dbReference type="RefSeq" id="WP_115274261.1">
    <property type="nucleotide sequence ID" value="NZ_UGUY01000001.1"/>
</dbReference>
<dbReference type="SUPFAM" id="SSF56801">
    <property type="entry name" value="Acetyl-CoA synthetase-like"/>
    <property type="match status" value="1"/>
</dbReference>
<dbReference type="InterPro" id="IPR006162">
    <property type="entry name" value="Ppantetheine_attach_site"/>
</dbReference>
<feature type="domain" description="Carrier" evidence="5">
    <location>
        <begin position="918"/>
        <end position="993"/>
    </location>
</feature>
<keyword evidence="3" id="KW-0597">Phosphoprotein</keyword>
<dbReference type="Pfam" id="PF00501">
    <property type="entry name" value="AMP-binding"/>
    <property type="match status" value="1"/>
</dbReference>
<proteinExistence type="predicted"/>
<dbReference type="CDD" id="cd05930">
    <property type="entry name" value="A_NRPS"/>
    <property type="match status" value="1"/>
</dbReference>
<dbReference type="Gene3D" id="3.30.559.30">
    <property type="entry name" value="Nonribosomal peptide synthetase, condensation domain"/>
    <property type="match status" value="1"/>
</dbReference>
<reference evidence="6 7" key="1">
    <citation type="submission" date="2018-06" db="EMBL/GenBank/DDBJ databases">
        <authorList>
            <consortium name="Pathogen Informatics"/>
            <person name="Doyle S."/>
        </authorList>
    </citation>
    <scope>NUCLEOTIDE SEQUENCE [LARGE SCALE GENOMIC DNA]</scope>
    <source>
        <strain evidence="6 7">NCTC7914</strain>
    </source>
</reference>
<comment type="cofactor">
    <cofactor evidence="1">
        <name>pantetheine 4'-phosphate</name>
        <dbReference type="ChEBI" id="CHEBI:47942"/>
    </cofactor>
</comment>
<name>A0A379KLI9_PSEPU</name>
<dbReference type="PROSITE" id="PS00012">
    <property type="entry name" value="PHOSPHOPANTETHEINE"/>
    <property type="match status" value="1"/>
</dbReference>
<dbReference type="InterPro" id="IPR029058">
    <property type="entry name" value="AB_hydrolase_fold"/>
</dbReference>
<dbReference type="InterPro" id="IPR023213">
    <property type="entry name" value="CAT-like_dom_sf"/>
</dbReference>
<dbReference type="Gene3D" id="3.30.300.30">
    <property type="match status" value="1"/>
</dbReference>
<evidence type="ECO:0000313" key="6">
    <source>
        <dbReference type="EMBL" id="SUD68902.1"/>
    </source>
</evidence>
<dbReference type="GO" id="GO:0043041">
    <property type="term" value="P:amino acid activation for nonribosomal peptide biosynthetic process"/>
    <property type="evidence" value="ECO:0007669"/>
    <property type="project" value="TreeGrafter"/>
</dbReference>
<gene>
    <name evidence="6" type="primary">srfAC</name>
    <name evidence="6" type="ORF">NCTC7914_03027</name>
</gene>
<dbReference type="InterPro" id="IPR009081">
    <property type="entry name" value="PP-bd_ACP"/>
</dbReference>
<dbReference type="InterPro" id="IPR020845">
    <property type="entry name" value="AMP-binding_CS"/>
</dbReference>
<dbReference type="Gene3D" id="3.40.50.12780">
    <property type="entry name" value="N-terminal domain of ligase-like"/>
    <property type="match status" value="1"/>
</dbReference>
<dbReference type="PANTHER" id="PTHR45527">
    <property type="entry name" value="NONRIBOSOMAL PEPTIDE SYNTHETASE"/>
    <property type="match status" value="1"/>
</dbReference>
<dbReference type="PROSITE" id="PS50075">
    <property type="entry name" value="CARRIER"/>
    <property type="match status" value="1"/>
</dbReference>
<dbReference type="EMBL" id="UGUY01000001">
    <property type="protein sequence ID" value="SUD68902.1"/>
    <property type="molecule type" value="Genomic_DNA"/>
</dbReference>
<dbReference type="GO" id="GO:0031177">
    <property type="term" value="F:phosphopantetheine binding"/>
    <property type="evidence" value="ECO:0007669"/>
    <property type="project" value="InterPro"/>
</dbReference>
<feature type="region of interest" description="Disordered" evidence="4">
    <location>
        <begin position="195"/>
        <end position="217"/>
    </location>
</feature>
<dbReference type="InterPro" id="IPR000873">
    <property type="entry name" value="AMP-dep_synth/lig_dom"/>
</dbReference>
<dbReference type="GO" id="GO:0005737">
    <property type="term" value="C:cytoplasm"/>
    <property type="evidence" value="ECO:0007669"/>
    <property type="project" value="TreeGrafter"/>
</dbReference>
<accession>A0A379KLI9</accession>
<sequence length="1029" mass="110028">MNITVESSGLPLLPMQVLELTALPARWQDAARCITLQLDSVPAPAALRAALQLWQGQHDALRLRIGQAAGYRGLRQFFQREAAAVDLTWLAAGDTAGRQAWFEREVDVQAGAGVAVLVCEQAEGRCQLVLGVLAALVDAASLPALAASLAAICQGTLGTAEDGDFEQYLQWRSEVVVDEDASTARSYWNALNGKPASAQQLPRRPPQGSPRGERAQARAALDPAVVQHLAGLGLPLDMVLQAAWWLLLARLDGQPAQVVNWCHDSRGDYTYFADSAGVYHKQLPVLVDYQAEQPLRTWLHGLAAQLEQHAVWQEYFTPEHTPALEPAAIGFRLIPACPPLAGGWQVVGMDAPRVGPDLLLQVDSDRAAPQALLQYWASWHSPALAQLLLEQYVTLLASIAQTPDAALASLGLVGEQQRRLVLERNAQAALPAVTELLPERVARWLREQPQALAIIDQGQGWSWQQLDQLATALAAHLQAQGVGSASVVGLALPRSAHWLAAVLACWKCGAAYLPLDPLWPAARREQVSRLAGAQLQIDATLFEQLADTSAPFEAQALTANTAAYVLFTSGSTGEPKGVVIEHGQLAGYLQAAEQALDLSACRHFAFSATVAADLGHTSLFGALQVGATLHVASDAVMQDPAAFAAFVRNEGIDCLKIVPSHLAALLDSAQPSLPATLVLGGEAPSAQLLARIARLAPQARVFNHYGPTEATVGVLVQPLRAETPMASLGQVLAGNRVYLLTPAGQLAGVGELGELHVAGRQLCRGYLGAEQGASCFIDNPLQAGERLYRSGDLARYQADGSILLQGRQDHQVKIRGFRVELAEVEARLLEIDGVAQGAVLAIETQPGQLELLACYAVHGEAEGLDEASLRARLAECLPAAMVPTQLRCLPSLPRLANGKLDRRALLQLPQQQGGQQDAPQDALQALLAQRMAQLLGRDSIGIHTDFFAAGGHSLLIIKLVAGIRKLLNCEVAPALVFEHPTVAGLAEALQANEANRGQLLKIAQARLQLERMSPEEKEQMLAKAKNLTA</sequence>
<protein>
    <submittedName>
        <fullName evidence="6">Amino acid adenylation domain-containing protein</fullName>
    </submittedName>
</protein>
<dbReference type="InterPro" id="IPR042099">
    <property type="entry name" value="ANL_N_sf"/>
</dbReference>
<keyword evidence="2" id="KW-0596">Phosphopantetheine</keyword>
<dbReference type="InterPro" id="IPR036736">
    <property type="entry name" value="ACP-like_sf"/>
</dbReference>
<dbReference type="Gene3D" id="3.40.50.1820">
    <property type="entry name" value="alpha/beta hydrolase"/>
    <property type="match status" value="1"/>
</dbReference>
<dbReference type="Pfam" id="PF00550">
    <property type="entry name" value="PP-binding"/>
    <property type="match status" value="1"/>
</dbReference>
<dbReference type="InterPro" id="IPR025110">
    <property type="entry name" value="AMP-bd_C"/>
</dbReference>
<evidence type="ECO:0000256" key="3">
    <source>
        <dbReference type="ARBA" id="ARBA00022553"/>
    </source>
</evidence>
<dbReference type="SMART" id="SM00823">
    <property type="entry name" value="PKS_PP"/>
    <property type="match status" value="1"/>
</dbReference>
<organism evidence="6 7">
    <name type="scientific">Pseudomonas putida</name>
    <name type="common">Arthrobacter siderocapsulatus</name>
    <dbReference type="NCBI Taxonomy" id="303"/>
    <lineage>
        <taxon>Bacteria</taxon>
        <taxon>Pseudomonadati</taxon>
        <taxon>Pseudomonadota</taxon>
        <taxon>Gammaproteobacteria</taxon>
        <taxon>Pseudomonadales</taxon>
        <taxon>Pseudomonadaceae</taxon>
        <taxon>Pseudomonas</taxon>
    </lineage>
</organism>
<dbReference type="NCBIfam" id="TIGR01733">
    <property type="entry name" value="AA-adenyl-dom"/>
    <property type="match status" value="1"/>
</dbReference>
<dbReference type="GO" id="GO:0044550">
    <property type="term" value="P:secondary metabolite biosynthetic process"/>
    <property type="evidence" value="ECO:0007669"/>
    <property type="project" value="TreeGrafter"/>
</dbReference>
<dbReference type="InterPro" id="IPR001242">
    <property type="entry name" value="Condensation_dom"/>
</dbReference>